<name>A0A1M5WYQ3_9RHOB</name>
<evidence type="ECO:0000259" key="1">
    <source>
        <dbReference type="PROSITE" id="PS51781"/>
    </source>
</evidence>
<organism evidence="2 3">
    <name type="scientific">Marivita hallyeonensis</name>
    <dbReference type="NCBI Taxonomy" id="996342"/>
    <lineage>
        <taxon>Bacteria</taxon>
        <taxon>Pseudomonadati</taxon>
        <taxon>Pseudomonadota</taxon>
        <taxon>Alphaproteobacteria</taxon>
        <taxon>Rhodobacterales</taxon>
        <taxon>Roseobacteraceae</taxon>
        <taxon>Marivita</taxon>
    </lineage>
</organism>
<gene>
    <name evidence="2" type="ORF">SAMN05443551_3614</name>
</gene>
<dbReference type="RefSeq" id="WP_072779487.1">
    <property type="nucleotide sequence ID" value="NZ_FQXC01000005.1"/>
</dbReference>
<dbReference type="SMART" id="SM00287">
    <property type="entry name" value="SH3b"/>
    <property type="match status" value="1"/>
</dbReference>
<dbReference type="Proteomes" id="UP000184221">
    <property type="component" value="Unassembled WGS sequence"/>
</dbReference>
<dbReference type="OrthoDB" id="7433551at2"/>
<dbReference type="InterPro" id="IPR003646">
    <property type="entry name" value="SH3-like_bac-type"/>
</dbReference>
<dbReference type="STRING" id="996342.SAMN05443551_3614"/>
<dbReference type="EMBL" id="FQXC01000005">
    <property type="protein sequence ID" value="SHH92816.1"/>
    <property type="molecule type" value="Genomic_DNA"/>
</dbReference>
<sequence>MNKYIVIAFAFMGVWFYEASGGADFEPGENTLVVFAEPKPIPSRAEPRAEVVARADTSATLLTDVVEARGTVEIEQPAATEGLAIARMEASEPVTVADEPDQVAAIEPIAPAPEPVRDIRFVDADRVNMRSGPGTDFDVVGKLLRDDMIEILDDAGTGWLRLRVTATGEEGWMADWLVTAAN</sequence>
<reference evidence="2 3" key="1">
    <citation type="submission" date="2016-11" db="EMBL/GenBank/DDBJ databases">
        <authorList>
            <person name="Jaros S."/>
            <person name="Januszkiewicz K."/>
            <person name="Wedrychowicz H."/>
        </authorList>
    </citation>
    <scope>NUCLEOTIDE SEQUENCE [LARGE SCALE GENOMIC DNA]</scope>
    <source>
        <strain evidence="2 3">DSM 29431</strain>
    </source>
</reference>
<evidence type="ECO:0000313" key="3">
    <source>
        <dbReference type="Proteomes" id="UP000184221"/>
    </source>
</evidence>
<dbReference type="PROSITE" id="PS51781">
    <property type="entry name" value="SH3B"/>
    <property type="match status" value="1"/>
</dbReference>
<accession>A0A1M5WYQ3</accession>
<feature type="domain" description="SH3b" evidence="1">
    <location>
        <begin position="117"/>
        <end position="181"/>
    </location>
</feature>
<dbReference type="Pfam" id="PF08239">
    <property type="entry name" value="SH3_3"/>
    <property type="match status" value="1"/>
</dbReference>
<protein>
    <submittedName>
        <fullName evidence="2">SH3 domain-containing protein</fullName>
    </submittedName>
</protein>
<evidence type="ECO:0000313" key="2">
    <source>
        <dbReference type="EMBL" id="SHH92816.1"/>
    </source>
</evidence>
<keyword evidence="3" id="KW-1185">Reference proteome</keyword>
<proteinExistence type="predicted"/>
<dbReference type="Gene3D" id="2.30.30.40">
    <property type="entry name" value="SH3 Domains"/>
    <property type="match status" value="1"/>
</dbReference>
<dbReference type="AlphaFoldDB" id="A0A1M5WYQ3"/>